<sequence length="64" mass="7280">MKLYAHPLLVGGEMTPRQEKLVKAAEKRMQAVLLELQEEARLNVETVEVDTRNFANLSVEITVK</sequence>
<evidence type="ECO:0000313" key="2">
    <source>
        <dbReference type="Proteomes" id="UP000253529"/>
    </source>
</evidence>
<keyword evidence="2" id="KW-1185">Reference proteome</keyword>
<protein>
    <submittedName>
        <fullName evidence="1">Uncharacterized protein</fullName>
    </submittedName>
</protein>
<dbReference type="Proteomes" id="UP000253529">
    <property type="component" value="Unassembled WGS sequence"/>
</dbReference>
<evidence type="ECO:0000313" key="1">
    <source>
        <dbReference type="EMBL" id="RBP01071.1"/>
    </source>
</evidence>
<reference evidence="1 2" key="1">
    <citation type="submission" date="2018-06" db="EMBL/GenBank/DDBJ databases">
        <title>Genomic Encyclopedia of Type Strains, Phase IV (KMG-IV): sequencing the most valuable type-strain genomes for metagenomic binning, comparative biology and taxonomic classification.</title>
        <authorList>
            <person name="Goeker M."/>
        </authorList>
    </citation>
    <scope>NUCLEOTIDE SEQUENCE [LARGE SCALE GENOMIC DNA]</scope>
    <source>
        <strain evidence="1 2">DSM 24875</strain>
    </source>
</reference>
<dbReference type="AlphaFoldDB" id="A0A366EF72"/>
<accession>A0A366EF72</accession>
<dbReference type="RefSeq" id="WP_113893942.1">
    <property type="nucleotide sequence ID" value="NZ_QNRK01000059.1"/>
</dbReference>
<name>A0A366EF72_9HYPH</name>
<organism evidence="1 2">
    <name type="scientific">Roseiarcus fermentans</name>
    <dbReference type="NCBI Taxonomy" id="1473586"/>
    <lineage>
        <taxon>Bacteria</taxon>
        <taxon>Pseudomonadati</taxon>
        <taxon>Pseudomonadota</taxon>
        <taxon>Alphaproteobacteria</taxon>
        <taxon>Hyphomicrobiales</taxon>
        <taxon>Roseiarcaceae</taxon>
        <taxon>Roseiarcus</taxon>
    </lineage>
</organism>
<gene>
    <name evidence="1" type="ORF">DFR50_15916</name>
</gene>
<proteinExistence type="predicted"/>
<comment type="caution">
    <text evidence="1">The sequence shown here is derived from an EMBL/GenBank/DDBJ whole genome shotgun (WGS) entry which is preliminary data.</text>
</comment>
<dbReference type="EMBL" id="QNRK01000059">
    <property type="protein sequence ID" value="RBP01071.1"/>
    <property type="molecule type" value="Genomic_DNA"/>
</dbReference>